<evidence type="ECO:0000256" key="1">
    <source>
        <dbReference type="ARBA" id="ARBA00006056"/>
    </source>
</evidence>
<dbReference type="InterPro" id="IPR036111">
    <property type="entry name" value="Mal/L-sulfo/L-lacto_DH-like_sf"/>
</dbReference>
<accession>A0A942E4W8</accession>
<proteinExistence type="inferred from homology"/>
<evidence type="ECO:0000313" key="4">
    <source>
        <dbReference type="Proteomes" id="UP000680348"/>
    </source>
</evidence>
<gene>
    <name evidence="3" type="ORF">KEU06_21640</name>
</gene>
<name>A0A942E4W8_9HYPH</name>
<organism evidence="3 4">
    <name type="scientific">Pseudaminobacter soli</name>
    <name type="common">ex Zhang et al. 2022</name>
    <dbReference type="NCBI Taxonomy" id="2831468"/>
    <lineage>
        <taxon>Bacteria</taxon>
        <taxon>Pseudomonadati</taxon>
        <taxon>Pseudomonadota</taxon>
        <taxon>Alphaproteobacteria</taxon>
        <taxon>Hyphomicrobiales</taxon>
        <taxon>Phyllobacteriaceae</taxon>
        <taxon>Pseudaminobacter</taxon>
    </lineage>
</organism>
<dbReference type="SUPFAM" id="SSF89733">
    <property type="entry name" value="L-sulfolactate dehydrogenase-like"/>
    <property type="match status" value="1"/>
</dbReference>
<keyword evidence="2" id="KW-0560">Oxidoreductase</keyword>
<dbReference type="GO" id="GO:0016491">
    <property type="term" value="F:oxidoreductase activity"/>
    <property type="evidence" value="ECO:0007669"/>
    <property type="project" value="UniProtKB-KW"/>
</dbReference>
<dbReference type="Pfam" id="PF02615">
    <property type="entry name" value="Ldh_2"/>
    <property type="match status" value="1"/>
</dbReference>
<dbReference type="EMBL" id="JAGWCR010000012">
    <property type="protein sequence ID" value="MBS3651220.1"/>
    <property type="molecule type" value="Genomic_DNA"/>
</dbReference>
<reference evidence="3" key="1">
    <citation type="submission" date="2021-04" db="EMBL/GenBank/DDBJ databases">
        <title>Pseudaminobacter soli sp. nov., isolated from paddy soil contaminated by heavy metals.</title>
        <authorList>
            <person name="Zhang K."/>
        </authorList>
    </citation>
    <scope>NUCLEOTIDE SEQUENCE</scope>
    <source>
        <strain evidence="3">19-2017</strain>
    </source>
</reference>
<protein>
    <submittedName>
        <fullName evidence="3">Ldh family oxidoreductase</fullName>
    </submittedName>
</protein>
<dbReference type="PANTHER" id="PTHR11091">
    <property type="entry name" value="OXIDOREDUCTASE-RELATED"/>
    <property type="match status" value="1"/>
</dbReference>
<dbReference type="Gene3D" id="1.10.1530.10">
    <property type="match status" value="1"/>
</dbReference>
<dbReference type="Gene3D" id="3.30.1370.60">
    <property type="entry name" value="Hypothetical oxidoreductase yiak, domain 2"/>
    <property type="match status" value="1"/>
</dbReference>
<dbReference type="InterPro" id="IPR043144">
    <property type="entry name" value="Mal/L-sulf/L-lact_DH-like_ah"/>
</dbReference>
<evidence type="ECO:0000256" key="2">
    <source>
        <dbReference type="ARBA" id="ARBA00023002"/>
    </source>
</evidence>
<comment type="caution">
    <text evidence="3">The sequence shown here is derived from an EMBL/GenBank/DDBJ whole genome shotgun (WGS) entry which is preliminary data.</text>
</comment>
<keyword evidence="4" id="KW-1185">Reference proteome</keyword>
<sequence>MEEVTLTLDEAFALCEAAAIRHGARAETARSLAAAAVRSEAEGRPNVGLAHFLDYLAALDAGRIDGAADAVITRPAPAIILSDARKGAAHPGFDRAFDDLVSTARSFGLAMFVQKNAYTCGALGPFAARLAEAGLVGMAATNGPALLAGSGGTRPVYCTNPLAFAAPVADGPPLLIDQASSATAFVSVRKAAREGRPIPEGWALDAEGNPTTDANKAVSGALLAFGGARGANLALMVEVLSAGLSGANWSLDASSFMKGSESPGTGLFVLAIAPMLLDADFSTRLAAQLERLSGEYGVHIPGQAKGRTREQAEKEGISIPADVYRRIAEG</sequence>
<dbReference type="PANTHER" id="PTHR11091:SF0">
    <property type="entry name" value="MALATE DEHYDROGENASE"/>
    <property type="match status" value="1"/>
</dbReference>
<evidence type="ECO:0000313" key="3">
    <source>
        <dbReference type="EMBL" id="MBS3651220.1"/>
    </source>
</evidence>
<dbReference type="InterPro" id="IPR003767">
    <property type="entry name" value="Malate/L-lactate_DH-like"/>
</dbReference>
<dbReference type="AlphaFoldDB" id="A0A942E4W8"/>
<comment type="similarity">
    <text evidence="1">Belongs to the LDH2/MDH2 oxidoreductase family.</text>
</comment>
<dbReference type="Proteomes" id="UP000680348">
    <property type="component" value="Unassembled WGS sequence"/>
</dbReference>
<dbReference type="InterPro" id="IPR043143">
    <property type="entry name" value="Mal/L-sulf/L-lact_DH-like_NADP"/>
</dbReference>